<proteinExistence type="predicted"/>
<accession>A0A843WWL6</accession>
<dbReference type="EMBL" id="NMUH01005277">
    <property type="protein sequence ID" value="MQM12346.1"/>
    <property type="molecule type" value="Genomic_DNA"/>
</dbReference>
<evidence type="ECO:0000313" key="3">
    <source>
        <dbReference type="Proteomes" id="UP000652761"/>
    </source>
</evidence>
<dbReference type="AlphaFoldDB" id="A0A843WWL6"/>
<name>A0A843WWL6_COLES</name>
<sequence length="101" mass="11737">MRYKRQDSCVPDALSQPVGTKGIIPYLKTHLNLLNPPDSHQTLRELLRRLHLTPAFPWLIRHHLTFHDSLTNLLQPLETVEEQRRESRAREKENPSGKAAL</sequence>
<evidence type="ECO:0000313" key="2">
    <source>
        <dbReference type="EMBL" id="MQM12346.1"/>
    </source>
</evidence>
<reference evidence="2" key="1">
    <citation type="submission" date="2017-07" db="EMBL/GenBank/DDBJ databases">
        <title>Taro Niue Genome Assembly and Annotation.</title>
        <authorList>
            <person name="Atibalentja N."/>
            <person name="Keating K."/>
            <person name="Fields C.J."/>
        </authorList>
    </citation>
    <scope>NUCLEOTIDE SEQUENCE</scope>
    <source>
        <strain evidence="2">Niue_2</strain>
        <tissue evidence="2">Leaf</tissue>
    </source>
</reference>
<keyword evidence="3" id="KW-1185">Reference proteome</keyword>
<dbReference type="Proteomes" id="UP000652761">
    <property type="component" value="Unassembled WGS sequence"/>
</dbReference>
<protein>
    <submittedName>
        <fullName evidence="2">Uncharacterized protein</fullName>
    </submittedName>
</protein>
<feature type="non-terminal residue" evidence="2">
    <location>
        <position position="1"/>
    </location>
</feature>
<gene>
    <name evidence="2" type="ORF">Taro_045262</name>
</gene>
<feature type="region of interest" description="Disordered" evidence="1">
    <location>
        <begin position="81"/>
        <end position="101"/>
    </location>
</feature>
<comment type="caution">
    <text evidence="2">The sequence shown here is derived from an EMBL/GenBank/DDBJ whole genome shotgun (WGS) entry which is preliminary data.</text>
</comment>
<organism evidence="2 3">
    <name type="scientific">Colocasia esculenta</name>
    <name type="common">Wild taro</name>
    <name type="synonym">Arum esculentum</name>
    <dbReference type="NCBI Taxonomy" id="4460"/>
    <lineage>
        <taxon>Eukaryota</taxon>
        <taxon>Viridiplantae</taxon>
        <taxon>Streptophyta</taxon>
        <taxon>Embryophyta</taxon>
        <taxon>Tracheophyta</taxon>
        <taxon>Spermatophyta</taxon>
        <taxon>Magnoliopsida</taxon>
        <taxon>Liliopsida</taxon>
        <taxon>Araceae</taxon>
        <taxon>Aroideae</taxon>
        <taxon>Colocasieae</taxon>
        <taxon>Colocasia</taxon>
    </lineage>
</organism>
<evidence type="ECO:0000256" key="1">
    <source>
        <dbReference type="SAM" id="MobiDB-lite"/>
    </source>
</evidence>
<feature type="compositionally biased region" description="Basic and acidic residues" evidence="1">
    <location>
        <begin position="81"/>
        <end position="95"/>
    </location>
</feature>